<dbReference type="OrthoDB" id="9784832at2"/>
<dbReference type="PANTHER" id="PTHR43584:SF9">
    <property type="entry name" value="TRANSFERASE HEXAPEPTIDE REPEAT CONTAINING PROTEIN"/>
    <property type="match status" value="1"/>
</dbReference>
<organism evidence="3 4">
    <name type="scientific">Tenacibaculum caenipelagi</name>
    <dbReference type="NCBI Taxonomy" id="1325435"/>
    <lineage>
        <taxon>Bacteria</taxon>
        <taxon>Pseudomonadati</taxon>
        <taxon>Bacteroidota</taxon>
        <taxon>Flavobacteriia</taxon>
        <taxon>Flavobacteriales</taxon>
        <taxon>Flavobacteriaceae</taxon>
        <taxon>Tenacibaculum</taxon>
    </lineage>
</organism>
<keyword evidence="1 3" id="KW-0808">Transferase</keyword>
<proteinExistence type="predicted"/>
<dbReference type="Pfam" id="PF13562">
    <property type="entry name" value="NTP_transf_4"/>
    <property type="match status" value="1"/>
</dbReference>
<dbReference type="PANTHER" id="PTHR43584">
    <property type="entry name" value="NUCLEOTIDYL TRANSFERASE"/>
    <property type="match status" value="1"/>
</dbReference>
<evidence type="ECO:0000256" key="2">
    <source>
        <dbReference type="ARBA" id="ARBA00023315"/>
    </source>
</evidence>
<dbReference type="Proteomes" id="UP000295390">
    <property type="component" value="Unassembled WGS sequence"/>
</dbReference>
<dbReference type="InterPro" id="IPR023917">
    <property type="entry name" value="Bifunctiontional_GlmU_bac-type"/>
</dbReference>
<dbReference type="NCBIfam" id="TIGR03991">
    <property type="entry name" value="alt_bact_glmU"/>
    <property type="match status" value="1"/>
</dbReference>
<dbReference type="AlphaFoldDB" id="A0A4R6TDJ8"/>
<evidence type="ECO:0000256" key="1">
    <source>
        <dbReference type="ARBA" id="ARBA00022679"/>
    </source>
</evidence>
<dbReference type="GO" id="GO:0016746">
    <property type="term" value="F:acyltransferase activity"/>
    <property type="evidence" value="ECO:0007669"/>
    <property type="project" value="UniProtKB-KW"/>
</dbReference>
<evidence type="ECO:0000313" key="4">
    <source>
        <dbReference type="Proteomes" id="UP000295390"/>
    </source>
</evidence>
<reference evidence="3 4" key="1">
    <citation type="submission" date="2019-03" db="EMBL/GenBank/DDBJ databases">
        <title>Genomic Encyclopedia of Type Strains, Phase III (KMG-III): the genomes of soil and plant-associated and newly described type strains.</title>
        <authorList>
            <person name="Whitman W."/>
        </authorList>
    </citation>
    <scope>NUCLEOTIDE SEQUENCE [LARGE SCALE GENOMIC DNA]</scope>
    <source>
        <strain evidence="3 4">CECT 8283</strain>
    </source>
</reference>
<dbReference type="CDD" id="cd05635">
    <property type="entry name" value="LbH_unknown"/>
    <property type="match status" value="1"/>
</dbReference>
<protein>
    <submittedName>
        <fullName evidence="3">UDP-N-acetylglucosamine diphosphorylase/glucosamine-1-phosphate N-acetyltransferase</fullName>
    </submittedName>
</protein>
<name>A0A4R6TDJ8_9FLAO</name>
<keyword evidence="4" id="KW-1185">Reference proteome</keyword>
<accession>A0A4R6TDJ8</accession>
<dbReference type="EMBL" id="SNYH01000003">
    <property type="protein sequence ID" value="TDQ27548.1"/>
    <property type="molecule type" value="Genomic_DNA"/>
</dbReference>
<dbReference type="SUPFAM" id="SSF51161">
    <property type="entry name" value="Trimeric LpxA-like enzymes"/>
    <property type="match status" value="1"/>
</dbReference>
<evidence type="ECO:0000313" key="3">
    <source>
        <dbReference type="EMBL" id="TDQ27548.1"/>
    </source>
</evidence>
<gene>
    <name evidence="3" type="ORF">DFQ07_1399</name>
</gene>
<dbReference type="RefSeq" id="WP_133535543.1">
    <property type="nucleotide sequence ID" value="NZ_SNYH01000003.1"/>
</dbReference>
<dbReference type="InterPro" id="IPR011004">
    <property type="entry name" value="Trimer_LpxA-like_sf"/>
</dbReference>
<comment type="caution">
    <text evidence="3">The sequence shown here is derived from an EMBL/GenBank/DDBJ whole genome shotgun (WGS) entry which is preliminary data.</text>
</comment>
<dbReference type="GO" id="GO:0016779">
    <property type="term" value="F:nucleotidyltransferase activity"/>
    <property type="evidence" value="ECO:0007669"/>
    <property type="project" value="UniProtKB-ARBA"/>
</dbReference>
<sequence>MNYILFDGDVRTALLPFTYTRPVADIRVGILTIREKWEKHLGITTTTVTEEYLEEKYPMVEMEENVLLNASFLPTKPLVEMVKNLQPNQAIFKEEDVIAFYTIDTQDEVDFSSYEHIEFEDDITQIKNTWDIFSLNDKAIRADFDLITEGRKSQPIPVTVNCINRDDIFVEKGAKLTFATLNASTGPIYIGKHAEIMEGVVVRGALAMCEHSVLKLGAKIYGATTLGPYCKVGGEVNNSVLFGYSNKGHDGFLGNSVLGEWCNIGADSNNSNLKNNYAEVRLWNYETGRFAKTGLQFCGLMMGDHSKCGINTMFNTGTVVGVSANIFGSGFPRNFVPSFSWGGASGFTEYKTNKVFEVAEVVMKRRGIEFNEREKQILEHVFEETKQYRNY</sequence>
<dbReference type="InterPro" id="IPR050065">
    <property type="entry name" value="GlmU-like"/>
</dbReference>
<dbReference type="Gene3D" id="2.160.10.10">
    <property type="entry name" value="Hexapeptide repeat proteins"/>
    <property type="match status" value="1"/>
</dbReference>
<keyword evidence="2" id="KW-0012">Acyltransferase</keyword>